<dbReference type="RefSeq" id="WP_163588140.1">
    <property type="nucleotide sequence ID" value="NZ_CP040852.1"/>
</dbReference>
<dbReference type="Proteomes" id="UP000463931">
    <property type="component" value="Chromosome"/>
</dbReference>
<name>A0AAE6WFF5_9LACO</name>
<gene>
    <name evidence="1" type="ORF">FEE40_00940</name>
</gene>
<sequence>MDNKVLAILKKLEQYQIYKADLLALVTDTSYEITFFGYFDNKYEQSNALAEQGVISFDALETFYADVAKLVRSLPKYDAGKLNILKVDEGEVSFRKKNRMSDTFKIVRRWESSLGV</sequence>
<proteinExistence type="predicted"/>
<accession>A0AAE6WFF5</accession>
<organism evidence="1 2">
    <name type="scientific">Ligilactobacillus murinus</name>
    <dbReference type="NCBI Taxonomy" id="1622"/>
    <lineage>
        <taxon>Bacteria</taxon>
        <taxon>Bacillati</taxon>
        <taxon>Bacillota</taxon>
        <taxon>Bacilli</taxon>
        <taxon>Lactobacillales</taxon>
        <taxon>Lactobacillaceae</taxon>
        <taxon>Ligilactobacillus</taxon>
    </lineage>
</organism>
<reference evidence="1 2" key="1">
    <citation type="journal article" date="2019" name="Nat. Med.">
        <title>Preventing dysbiosis of the neonatal mouse intestinal microbiome protects against late-onset sepsis.</title>
        <authorList>
            <person name="Singer J.R."/>
            <person name="Blosser E.G."/>
            <person name="Zindl C.L."/>
            <person name="Silberger D.J."/>
            <person name="Conlan S."/>
            <person name="Laufer V.A."/>
            <person name="DiToro D."/>
            <person name="Deming C."/>
            <person name="Kumar R."/>
            <person name="Morrow C.D."/>
            <person name="Segre J.A."/>
            <person name="Gray M.J."/>
            <person name="Randolph D.A."/>
            <person name="Weaver C.T."/>
        </authorList>
    </citation>
    <scope>NUCLEOTIDE SEQUENCE [LARGE SCALE GENOMIC DNA]</scope>
    <source>
        <strain evidence="1 2">V10</strain>
    </source>
</reference>
<evidence type="ECO:0000313" key="2">
    <source>
        <dbReference type="Proteomes" id="UP000463931"/>
    </source>
</evidence>
<dbReference type="EMBL" id="CP040852">
    <property type="protein sequence ID" value="QIA88872.1"/>
    <property type="molecule type" value="Genomic_DNA"/>
</dbReference>
<dbReference type="AlphaFoldDB" id="A0AAE6WFF5"/>
<evidence type="ECO:0000313" key="1">
    <source>
        <dbReference type="EMBL" id="QIA88872.1"/>
    </source>
</evidence>
<protein>
    <submittedName>
        <fullName evidence="1">Uncharacterized protein</fullName>
    </submittedName>
</protein>